<protein>
    <submittedName>
        <fullName evidence="1">Uncharacterized protein</fullName>
    </submittedName>
</protein>
<comment type="caution">
    <text evidence="1">The sequence shown here is derived from an EMBL/GenBank/DDBJ whole genome shotgun (WGS) entry which is preliminary data.</text>
</comment>
<proteinExistence type="predicted"/>
<name>A0ABD6B1D7_9EURY</name>
<organism evidence="1 2">
    <name type="scientific">Halomarina rubra</name>
    <dbReference type="NCBI Taxonomy" id="2071873"/>
    <lineage>
        <taxon>Archaea</taxon>
        <taxon>Methanobacteriati</taxon>
        <taxon>Methanobacteriota</taxon>
        <taxon>Stenosarchaea group</taxon>
        <taxon>Halobacteria</taxon>
        <taxon>Halobacteriales</taxon>
        <taxon>Natronomonadaceae</taxon>
        <taxon>Halomarina</taxon>
    </lineage>
</organism>
<dbReference type="RefSeq" id="WP_250875546.1">
    <property type="nucleotide sequence ID" value="NZ_JALXFV010000008.1"/>
</dbReference>
<dbReference type="EMBL" id="JBHUDC010000008">
    <property type="protein sequence ID" value="MFD1515637.1"/>
    <property type="molecule type" value="Genomic_DNA"/>
</dbReference>
<gene>
    <name evidence="1" type="ORF">ACFSBT_20350</name>
</gene>
<evidence type="ECO:0000313" key="2">
    <source>
        <dbReference type="Proteomes" id="UP001597187"/>
    </source>
</evidence>
<reference evidence="1 2" key="1">
    <citation type="journal article" date="2019" name="Int. J. Syst. Evol. Microbiol.">
        <title>The Global Catalogue of Microorganisms (GCM) 10K type strain sequencing project: providing services to taxonomists for standard genome sequencing and annotation.</title>
        <authorList>
            <consortium name="The Broad Institute Genomics Platform"/>
            <consortium name="The Broad Institute Genome Sequencing Center for Infectious Disease"/>
            <person name="Wu L."/>
            <person name="Ma J."/>
        </authorList>
    </citation>
    <scope>NUCLEOTIDE SEQUENCE [LARGE SCALE GENOMIC DNA]</scope>
    <source>
        <strain evidence="1 2">CGMCC 1.12563</strain>
    </source>
</reference>
<evidence type="ECO:0000313" key="1">
    <source>
        <dbReference type="EMBL" id="MFD1515637.1"/>
    </source>
</evidence>
<accession>A0ABD6B1D7</accession>
<dbReference type="AlphaFoldDB" id="A0ABD6B1D7"/>
<sequence length="77" mass="8186">MGLQRVPYTGHPYLGRAVEFTPAPSADGGETDAKPGIVQSCYRIENDLGGVIATRVLVDLGDDQLVDTASDRVVIVE</sequence>
<dbReference type="Proteomes" id="UP001597187">
    <property type="component" value="Unassembled WGS sequence"/>
</dbReference>
<keyword evidence="2" id="KW-1185">Reference proteome</keyword>